<dbReference type="InterPro" id="IPR038619">
    <property type="entry name" value="MraZ_sf"/>
</dbReference>
<dbReference type="CDD" id="cd16320">
    <property type="entry name" value="MraZ_N"/>
    <property type="match status" value="1"/>
</dbReference>
<evidence type="ECO:0000313" key="10">
    <source>
        <dbReference type="Proteomes" id="UP000288587"/>
    </source>
</evidence>
<evidence type="ECO:0000259" key="8">
    <source>
        <dbReference type="PROSITE" id="PS51740"/>
    </source>
</evidence>
<evidence type="ECO:0000256" key="3">
    <source>
        <dbReference type="ARBA" id="ARBA00022737"/>
    </source>
</evidence>
<dbReference type="Gene3D" id="3.40.1550.20">
    <property type="entry name" value="Transcriptional regulator MraZ domain"/>
    <property type="match status" value="1"/>
</dbReference>
<comment type="subunit">
    <text evidence="7">Forms oligomers.</text>
</comment>
<accession>A0A3S3T9T4</accession>
<keyword evidence="5 7" id="KW-0238">DNA-binding</keyword>
<keyword evidence="10" id="KW-1185">Reference proteome</keyword>
<dbReference type="InterPro" id="IPR020603">
    <property type="entry name" value="MraZ_dom"/>
</dbReference>
<dbReference type="NCBIfam" id="TIGR00242">
    <property type="entry name" value="division/cell wall cluster transcriptional repressor MraZ"/>
    <property type="match status" value="1"/>
</dbReference>
<evidence type="ECO:0000256" key="7">
    <source>
        <dbReference type="HAMAP-Rule" id="MF_01008"/>
    </source>
</evidence>
<comment type="caution">
    <text evidence="9">The sequence shown here is derived from an EMBL/GenBank/DDBJ whole genome shotgun (WGS) entry which is preliminary data.</text>
</comment>
<dbReference type="AlphaFoldDB" id="A0A3S3T9T4"/>
<comment type="similarity">
    <text evidence="7">Belongs to the MraZ family.</text>
</comment>
<dbReference type="RefSeq" id="WP_127683008.1">
    <property type="nucleotide sequence ID" value="NZ_SACM01000002.1"/>
</dbReference>
<evidence type="ECO:0000313" key="9">
    <source>
        <dbReference type="EMBL" id="RVT86512.1"/>
    </source>
</evidence>
<keyword evidence="2 7" id="KW-0963">Cytoplasm</keyword>
<keyword evidence="3" id="KW-0677">Repeat</keyword>
<dbReference type="GO" id="GO:2000143">
    <property type="term" value="P:negative regulation of DNA-templated transcription initiation"/>
    <property type="evidence" value="ECO:0007669"/>
    <property type="project" value="TreeGrafter"/>
</dbReference>
<dbReference type="OrthoDB" id="9807753at2"/>
<dbReference type="InterPro" id="IPR035644">
    <property type="entry name" value="MraZ_C"/>
</dbReference>
<evidence type="ECO:0000256" key="4">
    <source>
        <dbReference type="ARBA" id="ARBA00023015"/>
    </source>
</evidence>
<dbReference type="Pfam" id="PF02381">
    <property type="entry name" value="MraZ"/>
    <property type="match status" value="2"/>
</dbReference>
<keyword evidence="4 7" id="KW-0805">Transcription regulation</keyword>
<name>A0A3S3T9T4_9BURK</name>
<dbReference type="PANTHER" id="PTHR34701:SF1">
    <property type="entry name" value="TRANSCRIPTIONAL REGULATOR MRAZ"/>
    <property type="match status" value="1"/>
</dbReference>
<organism evidence="9 10">
    <name type="scientific">Inhella crocodyli</name>
    <dbReference type="NCBI Taxonomy" id="2499851"/>
    <lineage>
        <taxon>Bacteria</taxon>
        <taxon>Pseudomonadati</taxon>
        <taxon>Pseudomonadota</taxon>
        <taxon>Betaproteobacteria</taxon>
        <taxon>Burkholderiales</taxon>
        <taxon>Sphaerotilaceae</taxon>
        <taxon>Inhella</taxon>
    </lineage>
</organism>
<evidence type="ECO:0000256" key="6">
    <source>
        <dbReference type="ARBA" id="ARBA00023163"/>
    </source>
</evidence>
<dbReference type="HAMAP" id="MF_01008">
    <property type="entry name" value="MraZ"/>
    <property type="match status" value="1"/>
</dbReference>
<dbReference type="PANTHER" id="PTHR34701">
    <property type="entry name" value="TRANSCRIPTIONAL REGULATOR MRAZ"/>
    <property type="match status" value="1"/>
</dbReference>
<dbReference type="InterPro" id="IPR003444">
    <property type="entry name" value="MraZ"/>
</dbReference>
<dbReference type="Proteomes" id="UP000288587">
    <property type="component" value="Unassembled WGS sequence"/>
</dbReference>
<evidence type="ECO:0000256" key="1">
    <source>
        <dbReference type="ARBA" id="ARBA00013860"/>
    </source>
</evidence>
<dbReference type="PROSITE" id="PS51740">
    <property type="entry name" value="SPOVT_ABRB"/>
    <property type="match status" value="2"/>
</dbReference>
<sequence>MFTGPSALAMDAKGRLAMPTRHREPLQALCGGRLTLTKHPSGCLMLIPEPTWQAMLEELLKLPMEAAGWRRFLLGSAQEAEMDGAGRLLIAPELRTFAKLQRDLMLMGVGRHFELWDAATYALDEAKTMDSPMPDSLKSFVF</sequence>
<dbReference type="InterPro" id="IPR007159">
    <property type="entry name" value="SpoVT-AbrB_dom"/>
</dbReference>
<dbReference type="EMBL" id="SACM01000002">
    <property type="protein sequence ID" value="RVT86512.1"/>
    <property type="molecule type" value="Genomic_DNA"/>
</dbReference>
<feature type="domain" description="SpoVT-AbrB" evidence="8">
    <location>
        <begin position="77"/>
        <end position="120"/>
    </location>
</feature>
<dbReference type="SUPFAM" id="SSF89447">
    <property type="entry name" value="AbrB/MazE/MraZ-like"/>
    <property type="match status" value="1"/>
</dbReference>
<dbReference type="GO" id="GO:0003700">
    <property type="term" value="F:DNA-binding transcription factor activity"/>
    <property type="evidence" value="ECO:0007669"/>
    <property type="project" value="UniProtKB-UniRule"/>
</dbReference>
<reference evidence="9 10" key="1">
    <citation type="submission" date="2019-01" db="EMBL/GenBank/DDBJ databases">
        <authorList>
            <person name="Chen W.-M."/>
        </authorList>
    </citation>
    <scope>NUCLEOTIDE SEQUENCE [LARGE SCALE GENOMIC DNA]</scope>
    <source>
        <strain evidence="9 10">CCP-18</strain>
    </source>
</reference>
<dbReference type="GO" id="GO:0009295">
    <property type="term" value="C:nucleoid"/>
    <property type="evidence" value="ECO:0007669"/>
    <property type="project" value="UniProtKB-SubCell"/>
</dbReference>
<dbReference type="InterPro" id="IPR035642">
    <property type="entry name" value="MraZ_N"/>
</dbReference>
<dbReference type="CDD" id="cd16321">
    <property type="entry name" value="MraZ_C"/>
    <property type="match status" value="1"/>
</dbReference>
<protein>
    <recommendedName>
        <fullName evidence="1 7">Transcriptional regulator MraZ</fullName>
    </recommendedName>
</protein>
<dbReference type="GO" id="GO:0000976">
    <property type="term" value="F:transcription cis-regulatory region binding"/>
    <property type="evidence" value="ECO:0007669"/>
    <property type="project" value="TreeGrafter"/>
</dbReference>
<comment type="subcellular location">
    <subcellularLocation>
        <location evidence="7">Cytoplasm</location>
        <location evidence="7">Nucleoid</location>
    </subcellularLocation>
</comment>
<dbReference type="GO" id="GO:0005737">
    <property type="term" value="C:cytoplasm"/>
    <property type="evidence" value="ECO:0007669"/>
    <property type="project" value="UniProtKB-UniRule"/>
</dbReference>
<evidence type="ECO:0000256" key="2">
    <source>
        <dbReference type="ARBA" id="ARBA00022490"/>
    </source>
</evidence>
<gene>
    <name evidence="7 9" type="primary">mraZ</name>
    <name evidence="9" type="ORF">EOD73_10565</name>
</gene>
<dbReference type="InterPro" id="IPR037914">
    <property type="entry name" value="SpoVT-AbrB_sf"/>
</dbReference>
<proteinExistence type="inferred from homology"/>
<evidence type="ECO:0000256" key="5">
    <source>
        <dbReference type="ARBA" id="ARBA00023125"/>
    </source>
</evidence>
<feature type="domain" description="SpoVT-AbrB" evidence="8">
    <location>
        <begin position="5"/>
        <end position="51"/>
    </location>
</feature>
<keyword evidence="6 7" id="KW-0804">Transcription</keyword>